<accession>A0A7S3AWL6</accession>
<dbReference type="EMBL" id="HBHX01028743">
    <property type="protein sequence ID" value="CAE0115361.1"/>
    <property type="molecule type" value="Transcribed_RNA"/>
</dbReference>
<protein>
    <submittedName>
        <fullName evidence="1">Uncharacterized protein</fullName>
    </submittedName>
</protein>
<name>A0A7S3AWL6_9EUKA</name>
<organism evidence="1">
    <name type="scientific">Haptolina ericina</name>
    <dbReference type="NCBI Taxonomy" id="156174"/>
    <lineage>
        <taxon>Eukaryota</taxon>
        <taxon>Haptista</taxon>
        <taxon>Haptophyta</taxon>
        <taxon>Prymnesiophyceae</taxon>
        <taxon>Prymnesiales</taxon>
        <taxon>Prymnesiaceae</taxon>
        <taxon>Haptolina</taxon>
    </lineage>
</organism>
<sequence>MLGISHRWETPDEPDTKGTQLAAIKAHLEQRPEVEYVWFDFPCMSQRPRTPEEEDEFISMLTSVNVIYVGMQVLILLDMSYMSRFWTQMEAWMSMQQASASGLSTASAADRRYTIVPLHNASAKLSETLVDMWAGKSTQEAHNILAQPDVLVTNQSDKERQLPKILKLDETIKQALQVHDKQDTALRQLARAMAAKDVDTLTAALAVAGEAGVAPANLQKGRDALATARGAGNDRQQVLDAFAEAQRVASDAFDRAQLLAREKGVEVKLTSSSANSTLNVVVRTKADGKSASLDLEKVCLDHMLEVVGGGAGSSGGGCCLVQ</sequence>
<dbReference type="AlphaFoldDB" id="A0A7S3AWL6"/>
<reference evidence="1" key="1">
    <citation type="submission" date="2021-01" db="EMBL/GenBank/DDBJ databases">
        <authorList>
            <person name="Corre E."/>
            <person name="Pelletier E."/>
            <person name="Niang G."/>
            <person name="Scheremetjew M."/>
            <person name="Finn R."/>
            <person name="Kale V."/>
            <person name="Holt S."/>
            <person name="Cochrane G."/>
            <person name="Meng A."/>
            <person name="Brown T."/>
            <person name="Cohen L."/>
        </authorList>
    </citation>
    <scope>NUCLEOTIDE SEQUENCE</scope>
    <source>
        <strain evidence="1">CCMP281</strain>
    </source>
</reference>
<proteinExistence type="predicted"/>
<evidence type="ECO:0000313" key="1">
    <source>
        <dbReference type="EMBL" id="CAE0115361.1"/>
    </source>
</evidence>
<gene>
    <name evidence="1" type="ORF">HERI1096_LOCUS16046</name>
</gene>